<dbReference type="PANTHER" id="PTHR33198">
    <property type="entry name" value="ANK_REP_REGION DOMAIN-CONTAINING PROTEIN-RELATED"/>
    <property type="match status" value="1"/>
</dbReference>
<keyword evidence="3" id="KW-1185">Reference proteome</keyword>
<dbReference type="PANTHER" id="PTHR33198:SF20">
    <property type="entry name" value="RETROTRANSPOSON GAG DOMAIN-CONTAINING PROTEIN"/>
    <property type="match status" value="1"/>
</dbReference>
<name>A0A6S7KP26_PARCT</name>
<accession>A0A6S7KP26</accession>
<dbReference type="Proteomes" id="UP001152795">
    <property type="component" value="Unassembled WGS sequence"/>
</dbReference>
<dbReference type="EMBL" id="CACRXK020033001">
    <property type="protein sequence ID" value="CAB4043731.1"/>
    <property type="molecule type" value="Genomic_DNA"/>
</dbReference>
<comment type="caution">
    <text evidence="2">The sequence shown here is derived from an EMBL/GenBank/DDBJ whole genome shotgun (WGS) entry which is preliminary data.</text>
</comment>
<protein>
    <submittedName>
        <fullName evidence="2">Uncharacterized protein</fullName>
    </submittedName>
</protein>
<feature type="region of interest" description="Disordered" evidence="1">
    <location>
        <begin position="188"/>
        <end position="214"/>
    </location>
</feature>
<feature type="compositionally biased region" description="Basic residues" evidence="1">
    <location>
        <begin position="189"/>
        <end position="200"/>
    </location>
</feature>
<reference evidence="2" key="1">
    <citation type="submission" date="2020-04" db="EMBL/GenBank/DDBJ databases">
        <authorList>
            <person name="Alioto T."/>
            <person name="Alioto T."/>
            <person name="Gomez Garrido J."/>
        </authorList>
    </citation>
    <scope>NUCLEOTIDE SEQUENCE</scope>
    <source>
        <strain evidence="2">A484AB</strain>
    </source>
</reference>
<evidence type="ECO:0000313" key="3">
    <source>
        <dbReference type="Proteomes" id="UP001152795"/>
    </source>
</evidence>
<dbReference type="AlphaFoldDB" id="A0A6S7KP26"/>
<evidence type="ECO:0000313" key="2">
    <source>
        <dbReference type="EMBL" id="CAB4043731.1"/>
    </source>
</evidence>
<gene>
    <name evidence="2" type="ORF">PACLA_8A051400</name>
</gene>
<evidence type="ECO:0000256" key="1">
    <source>
        <dbReference type="SAM" id="MobiDB-lite"/>
    </source>
</evidence>
<sequence>MAERIIGLSPPSPFAFEGNLAESWKQWQKALDFYLTATESDSKSDKVKTSILLTCIGEKGREIYDTSKFENAGNKLKLKPVLKKFEEYCNPRSNTTFERHKFFTYRQEEGQTFTSFVTELKKRSAACEFDTLKDSLIKDMVICGISDNALRERMLREPNINLQKAVELGQASEQTKLHAQQLTEDMEKKIHKGKSKRRKGETKTEIGRHQRGKCPAYGQKCNKCQRRNHFARCCKQTVHQVDDSQDRASFESSSESDFVIESLVTTESEAASEVQQALKIDPLNSDTSAGHWSVTLNAGSQDISFKIDTGAQVNVLPKKLYNKLNQLAHESNKHQPSCPPTMGPPSLYMENVLSLFSIKDKNTTFSLSS</sequence>
<proteinExistence type="predicted"/>
<dbReference type="OrthoDB" id="2286242at2759"/>
<organism evidence="2 3">
    <name type="scientific">Paramuricea clavata</name>
    <name type="common">Red gorgonian</name>
    <name type="synonym">Violescent sea-whip</name>
    <dbReference type="NCBI Taxonomy" id="317549"/>
    <lineage>
        <taxon>Eukaryota</taxon>
        <taxon>Metazoa</taxon>
        <taxon>Cnidaria</taxon>
        <taxon>Anthozoa</taxon>
        <taxon>Octocorallia</taxon>
        <taxon>Malacalcyonacea</taxon>
        <taxon>Plexauridae</taxon>
        <taxon>Paramuricea</taxon>
    </lineage>
</organism>